<dbReference type="InterPro" id="IPR050950">
    <property type="entry name" value="HTH-type_LysR_regulators"/>
</dbReference>
<protein>
    <submittedName>
        <fullName evidence="6">LysR family transcriptional regulator</fullName>
    </submittedName>
</protein>
<dbReference type="CDD" id="cd05466">
    <property type="entry name" value="PBP2_LTTR_substrate"/>
    <property type="match status" value="1"/>
</dbReference>
<proteinExistence type="inferred from homology"/>
<dbReference type="InterPro" id="IPR005119">
    <property type="entry name" value="LysR_subst-bd"/>
</dbReference>
<dbReference type="InterPro" id="IPR036390">
    <property type="entry name" value="WH_DNA-bd_sf"/>
</dbReference>
<dbReference type="Proteomes" id="UP000287296">
    <property type="component" value="Unassembled WGS sequence"/>
</dbReference>
<dbReference type="PANTHER" id="PTHR30419">
    <property type="entry name" value="HTH-TYPE TRANSCRIPTIONAL REGULATOR YBHD"/>
    <property type="match status" value="1"/>
</dbReference>
<comment type="similarity">
    <text evidence="1">Belongs to the LysR transcriptional regulatory family.</text>
</comment>
<evidence type="ECO:0000256" key="3">
    <source>
        <dbReference type="ARBA" id="ARBA00023125"/>
    </source>
</evidence>
<evidence type="ECO:0000259" key="5">
    <source>
        <dbReference type="PROSITE" id="PS50931"/>
    </source>
</evidence>
<keyword evidence="4" id="KW-0804">Transcription</keyword>
<dbReference type="OrthoDB" id="63123at2"/>
<dbReference type="PANTHER" id="PTHR30419:SF28">
    <property type="entry name" value="HTH-TYPE TRANSCRIPTIONAL REGULATOR BSDA"/>
    <property type="match status" value="1"/>
</dbReference>
<comment type="caution">
    <text evidence="6">The sequence shown here is derived from an EMBL/GenBank/DDBJ whole genome shotgun (WGS) entry which is preliminary data.</text>
</comment>
<evidence type="ECO:0000313" key="6">
    <source>
        <dbReference type="EMBL" id="RST60368.1"/>
    </source>
</evidence>
<evidence type="ECO:0000256" key="2">
    <source>
        <dbReference type="ARBA" id="ARBA00023015"/>
    </source>
</evidence>
<dbReference type="Gene3D" id="1.10.10.10">
    <property type="entry name" value="Winged helix-like DNA-binding domain superfamily/Winged helix DNA-binding domain"/>
    <property type="match status" value="1"/>
</dbReference>
<organism evidence="6 7">
    <name type="scientific">Siminovitchia terrae</name>
    <name type="common">Bacillus terrae</name>
    <dbReference type="NCBI Taxonomy" id="1914933"/>
    <lineage>
        <taxon>Bacteria</taxon>
        <taxon>Bacillati</taxon>
        <taxon>Bacillota</taxon>
        <taxon>Bacilli</taxon>
        <taxon>Bacillales</taxon>
        <taxon>Bacillaceae</taxon>
        <taxon>Siminovitchia</taxon>
    </lineage>
</organism>
<feature type="domain" description="HTH lysR-type" evidence="5">
    <location>
        <begin position="3"/>
        <end position="60"/>
    </location>
</feature>
<dbReference type="SUPFAM" id="SSF53850">
    <property type="entry name" value="Periplasmic binding protein-like II"/>
    <property type="match status" value="1"/>
</dbReference>
<sequence length="297" mass="33613">MIMDTKKLETLLKVIEYGSITKAGEDLGYTQSGISHMIKSIERDFGFPVLKRNRTGVEPTDDCKRMIPTLRQMVNWNEQLEQIIASINGITIGKVRVGTFTSMSVHWIPKVIKAFQNQYPNIVIELVEGGGQSLSYGIENGLIDIGFGLRPTEINVDWIPLFEDCLMAVIPRTFQLDSAEHFSIKHFDQSPFIALPEYFDREVQSVFETHGITPDIKFSSTDDYTIISMVEQGLGLSILPQMVLQGYIHCRVQTLPLEPYCKRQLGIVLPSIKNASPATEKFIECVKKIIQIEKENQ</sequence>
<dbReference type="GO" id="GO:0005829">
    <property type="term" value="C:cytosol"/>
    <property type="evidence" value="ECO:0007669"/>
    <property type="project" value="TreeGrafter"/>
</dbReference>
<dbReference type="Gene3D" id="3.40.190.290">
    <property type="match status" value="1"/>
</dbReference>
<dbReference type="InterPro" id="IPR000847">
    <property type="entry name" value="LysR_HTH_N"/>
</dbReference>
<evidence type="ECO:0000256" key="1">
    <source>
        <dbReference type="ARBA" id="ARBA00009437"/>
    </source>
</evidence>
<dbReference type="Pfam" id="PF03466">
    <property type="entry name" value="LysR_substrate"/>
    <property type="match status" value="1"/>
</dbReference>
<dbReference type="InterPro" id="IPR036388">
    <property type="entry name" value="WH-like_DNA-bd_sf"/>
</dbReference>
<dbReference type="AlphaFoldDB" id="A0A429XAB6"/>
<accession>A0A429XAB6</accession>
<dbReference type="PROSITE" id="PS50931">
    <property type="entry name" value="HTH_LYSR"/>
    <property type="match status" value="1"/>
</dbReference>
<reference evidence="6 7" key="1">
    <citation type="submission" date="2018-12" db="EMBL/GenBank/DDBJ databases">
        <authorList>
            <person name="Sun L."/>
            <person name="Chen Z."/>
        </authorList>
    </citation>
    <scope>NUCLEOTIDE SEQUENCE [LARGE SCALE GENOMIC DNA]</scope>
    <source>
        <strain evidence="6 7">LMG 29736</strain>
    </source>
</reference>
<evidence type="ECO:0000256" key="4">
    <source>
        <dbReference type="ARBA" id="ARBA00023163"/>
    </source>
</evidence>
<keyword evidence="2" id="KW-0805">Transcription regulation</keyword>
<dbReference type="SUPFAM" id="SSF46785">
    <property type="entry name" value="Winged helix' DNA-binding domain"/>
    <property type="match status" value="1"/>
</dbReference>
<gene>
    <name evidence="6" type="ORF">D5F11_007960</name>
</gene>
<keyword evidence="3" id="KW-0238">DNA-binding</keyword>
<dbReference type="GO" id="GO:0003677">
    <property type="term" value="F:DNA binding"/>
    <property type="evidence" value="ECO:0007669"/>
    <property type="project" value="UniProtKB-KW"/>
</dbReference>
<dbReference type="GO" id="GO:0003700">
    <property type="term" value="F:DNA-binding transcription factor activity"/>
    <property type="evidence" value="ECO:0007669"/>
    <property type="project" value="InterPro"/>
</dbReference>
<dbReference type="EMBL" id="QYTW02000005">
    <property type="protein sequence ID" value="RST60368.1"/>
    <property type="molecule type" value="Genomic_DNA"/>
</dbReference>
<name>A0A429XAB6_SIMTE</name>
<evidence type="ECO:0000313" key="7">
    <source>
        <dbReference type="Proteomes" id="UP000287296"/>
    </source>
</evidence>
<dbReference type="Pfam" id="PF00126">
    <property type="entry name" value="HTH_1"/>
    <property type="match status" value="1"/>
</dbReference>